<keyword evidence="2" id="KW-1185">Reference proteome</keyword>
<protein>
    <submittedName>
        <fullName evidence="1">Uncharacterized protein</fullName>
    </submittedName>
</protein>
<comment type="caution">
    <text evidence="1">The sequence shown here is derived from an EMBL/GenBank/DDBJ whole genome shotgun (WGS) entry which is preliminary data.</text>
</comment>
<organism evidence="1 2">
    <name type="scientific">Liparis tanakae</name>
    <name type="common">Tanaka's snailfish</name>
    <dbReference type="NCBI Taxonomy" id="230148"/>
    <lineage>
        <taxon>Eukaryota</taxon>
        <taxon>Metazoa</taxon>
        <taxon>Chordata</taxon>
        <taxon>Craniata</taxon>
        <taxon>Vertebrata</taxon>
        <taxon>Euteleostomi</taxon>
        <taxon>Actinopterygii</taxon>
        <taxon>Neopterygii</taxon>
        <taxon>Teleostei</taxon>
        <taxon>Neoteleostei</taxon>
        <taxon>Acanthomorphata</taxon>
        <taxon>Eupercaria</taxon>
        <taxon>Perciformes</taxon>
        <taxon>Cottioidei</taxon>
        <taxon>Cottales</taxon>
        <taxon>Liparidae</taxon>
        <taxon>Liparis</taxon>
    </lineage>
</organism>
<accession>A0A4Z2IVX8</accession>
<gene>
    <name evidence="1" type="ORF">EYF80_007692</name>
</gene>
<dbReference type="Proteomes" id="UP000314294">
    <property type="component" value="Unassembled WGS sequence"/>
</dbReference>
<name>A0A4Z2IVX8_9TELE</name>
<sequence>MEDSWKMFGQHQIVVLTGGTDHDCVHNEKLRWSHKRAQEELQPTGRLRFERSDHTAHVDDTYGPLSHTMYIHH</sequence>
<dbReference type="EMBL" id="SRLO01000042">
    <property type="protein sequence ID" value="TNN82046.1"/>
    <property type="molecule type" value="Genomic_DNA"/>
</dbReference>
<reference evidence="1 2" key="1">
    <citation type="submission" date="2019-03" db="EMBL/GenBank/DDBJ databases">
        <title>First draft genome of Liparis tanakae, snailfish: a comprehensive survey of snailfish specific genes.</title>
        <authorList>
            <person name="Kim W."/>
            <person name="Song I."/>
            <person name="Jeong J.-H."/>
            <person name="Kim D."/>
            <person name="Kim S."/>
            <person name="Ryu S."/>
            <person name="Song J.Y."/>
            <person name="Lee S.K."/>
        </authorList>
    </citation>
    <scope>NUCLEOTIDE SEQUENCE [LARGE SCALE GENOMIC DNA]</scope>
    <source>
        <tissue evidence="1">Muscle</tissue>
    </source>
</reference>
<evidence type="ECO:0000313" key="2">
    <source>
        <dbReference type="Proteomes" id="UP000314294"/>
    </source>
</evidence>
<evidence type="ECO:0000313" key="1">
    <source>
        <dbReference type="EMBL" id="TNN82046.1"/>
    </source>
</evidence>
<dbReference type="AlphaFoldDB" id="A0A4Z2IVX8"/>
<proteinExistence type="predicted"/>